<keyword evidence="7 9" id="KW-0472">Membrane</keyword>
<protein>
    <submittedName>
        <fullName evidence="11">TRAP transporter small permease</fullName>
    </submittedName>
</protein>
<dbReference type="InterPro" id="IPR055348">
    <property type="entry name" value="DctQ"/>
</dbReference>
<proteinExistence type="inferred from homology"/>
<dbReference type="GO" id="GO:0022857">
    <property type="term" value="F:transmembrane transporter activity"/>
    <property type="evidence" value="ECO:0007669"/>
    <property type="project" value="TreeGrafter"/>
</dbReference>
<dbReference type="GO" id="GO:0005886">
    <property type="term" value="C:plasma membrane"/>
    <property type="evidence" value="ECO:0007669"/>
    <property type="project" value="UniProtKB-SubCell"/>
</dbReference>
<gene>
    <name evidence="11" type="ORF">H8S54_14395</name>
</gene>
<dbReference type="RefSeq" id="WP_186901713.1">
    <property type="nucleotide sequence ID" value="NZ_JACOOT010000033.1"/>
</dbReference>
<dbReference type="AlphaFoldDB" id="A0A8I0AL66"/>
<sequence length="165" mass="18833">MKVFKKIMNAVAAVENCILVVSTLLILILTVGNVFSRKVIHRSWSFTEELVVAVFVLITLMAAALACREGELVNLSLVTDRLPRKLKKPSVILSTVLCIIFTAILFWFGMDKVITQLENGKRTFVLNWPEWIFWSFVPIGSGCMILHFIEYCIDYCTDKIKKEDK</sequence>
<accession>A0A8I0AL66</accession>
<evidence type="ECO:0000256" key="4">
    <source>
        <dbReference type="ARBA" id="ARBA00022519"/>
    </source>
</evidence>
<feature type="domain" description="Tripartite ATP-independent periplasmic transporters DctQ component" evidence="10">
    <location>
        <begin position="26"/>
        <end position="150"/>
    </location>
</feature>
<evidence type="ECO:0000259" key="10">
    <source>
        <dbReference type="Pfam" id="PF04290"/>
    </source>
</evidence>
<keyword evidence="3" id="KW-1003">Cell membrane</keyword>
<name>A0A8I0AL66_9FIRM</name>
<evidence type="ECO:0000256" key="8">
    <source>
        <dbReference type="ARBA" id="ARBA00038436"/>
    </source>
</evidence>
<evidence type="ECO:0000256" key="9">
    <source>
        <dbReference type="SAM" id="Phobius"/>
    </source>
</evidence>
<comment type="similarity">
    <text evidence="8">Belongs to the TRAP transporter small permease family.</text>
</comment>
<feature type="transmembrane region" description="Helical" evidence="9">
    <location>
        <begin position="89"/>
        <end position="108"/>
    </location>
</feature>
<dbReference type="PANTHER" id="PTHR35011">
    <property type="entry name" value="2,3-DIKETO-L-GULONATE TRAP TRANSPORTER SMALL PERMEASE PROTEIN YIAM"/>
    <property type="match status" value="1"/>
</dbReference>
<evidence type="ECO:0000256" key="7">
    <source>
        <dbReference type="ARBA" id="ARBA00023136"/>
    </source>
</evidence>
<dbReference type="EMBL" id="JACOOT010000033">
    <property type="protein sequence ID" value="MBC5652261.1"/>
    <property type="molecule type" value="Genomic_DNA"/>
</dbReference>
<evidence type="ECO:0000313" key="12">
    <source>
        <dbReference type="Proteomes" id="UP000652847"/>
    </source>
</evidence>
<comment type="caution">
    <text evidence="11">The sequence shown here is derived from an EMBL/GenBank/DDBJ whole genome shotgun (WGS) entry which is preliminary data.</text>
</comment>
<feature type="transmembrane region" description="Helical" evidence="9">
    <location>
        <begin position="7"/>
        <end position="30"/>
    </location>
</feature>
<feature type="transmembrane region" description="Helical" evidence="9">
    <location>
        <begin position="50"/>
        <end position="68"/>
    </location>
</feature>
<evidence type="ECO:0000256" key="3">
    <source>
        <dbReference type="ARBA" id="ARBA00022475"/>
    </source>
</evidence>
<dbReference type="Pfam" id="PF04290">
    <property type="entry name" value="DctQ"/>
    <property type="match status" value="1"/>
</dbReference>
<organism evidence="11 12">
    <name type="scientific">Blautia segnis</name>
    <dbReference type="NCBI Taxonomy" id="2763030"/>
    <lineage>
        <taxon>Bacteria</taxon>
        <taxon>Bacillati</taxon>
        <taxon>Bacillota</taxon>
        <taxon>Clostridia</taxon>
        <taxon>Lachnospirales</taxon>
        <taxon>Lachnospiraceae</taxon>
        <taxon>Blautia</taxon>
    </lineage>
</organism>
<keyword evidence="6 9" id="KW-1133">Transmembrane helix</keyword>
<feature type="transmembrane region" description="Helical" evidence="9">
    <location>
        <begin position="131"/>
        <end position="153"/>
    </location>
</feature>
<keyword evidence="2" id="KW-0813">Transport</keyword>
<evidence type="ECO:0000256" key="5">
    <source>
        <dbReference type="ARBA" id="ARBA00022692"/>
    </source>
</evidence>
<keyword evidence="5 9" id="KW-0812">Transmembrane</keyword>
<evidence type="ECO:0000256" key="2">
    <source>
        <dbReference type="ARBA" id="ARBA00022448"/>
    </source>
</evidence>
<dbReference type="InterPro" id="IPR007387">
    <property type="entry name" value="TRAP_DctQ"/>
</dbReference>
<comment type="subcellular location">
    <subcellularLocation>
        <location evidence="1">Cell inner membrane</location>
        <topology evidence="1">Multi-pass membrane protein</topology>
    </subcellularLocation>
</comment>
<evidence type="ECO:0000313" key="11">
    <source>
        <dbReference type="EMBL" id="MBC5652261.1"/>
    </source>
</evidence>
<evidence type="ECO:0000256" key="6">
    <source>
        <dbReference type="ARBA" id="ARBA00022989"/>
    </source>
</evidence>
<dbReference type="GO" id="GO:0015740">
    <property type="term" value="P:C4-dicarboxylate transport"/>
    <property type="evidence" value="ECO:0007669"/>
    <property type="project" value="TreeGrafter"/>
</dbReference>
<reference evidence="11 12" key="1">
    <citation type="submission" date="2020-08" db="EMBL/GenBank/DDBJ databases">
        <title>Genome public.</title>
        <authorList>
            <person name="Liu C."/>
            <person name="Sun Q."/>
        </authorList>
    </citation>
    <scope>NUCLEOTIDE SEQUENCE [LARGE SCALE GENOMIC DNA]</scope>
    <source>
        <strain evidence="11 12">BX17</strain>
    </source>
</reference>
<dbReference type="PANTHER" id="PTHR35011:SF2">
    <property type="entry name" value="2,3-DIKETO-L-GULONATE TRAP TRANSPORTER SMALL PERMEASE PROTEIN YIAM"/>
    <property type="match status" value="1"/>
</dbReference>
<keyword evidence="4" id="KW-0997">Cell inner membrane</keyword>
<evidence type="ECO:0000256" key="1">
    <source>
        <dbReference type="ARBA" id="ARBA00004429"/>
    </source>
</evidence>
<keyword evidence="12" id="KW-1185">Reference proteome</keyword>
<dbReference type="Proteomes" id="UP000652847">
    <property type="component" value="Unassembled WGS sequence"/>
</dbReference>